<proteinExistence type="predicted"/>
<dbReference type="RefSeq" id="WP_344948686.1">
    <property type="nucleotide sequence ID" value="NZ_BAAAZG010000022.1"/>
</dbReference>
<protein>
    <submittedName>
        <fullName evidence="2">Aminoglycoside N-acetyltransferase AAC(2')-Ie</fullName>
    </submittedName>
</protein>
<evidence type="ECO:0000259" key="1">
    <source>
        <dbReference type="PROSITE" id="PS51186"/>
    </source>
</evidence>
<dbReference type="Gene3D" id="3.40.630.30">
    <property type="match status" value="1"/>
</dbReference>
<dbReference type="InterPro" id="IPR000182">
    <property type="entry name" value="GNAT_dom"/>
</dbReference>
<gene>
    <name evidence="2" type="primary">aac(2')-Ie</name>
    <name evidence="2" type="ORF">GCM10022214_36970</name>
</gene>
<organism evidence="2 3">
    <name type="scientific">Actinomadura miaoliensis</name>
    <dbReference type="NCBI Taxonomy" id="430685"/>
    <lineage>
        <taxon>Bacteria</taxon>
        <taxon>Bacillati</taxon>
        <taxon>Actinomycetota</taxon>
        <taxon>Actinomycetes</taxon>
        <taxon>Streptosporangiales</taxon>
        <taxon>Thermomonosporaceae</taxon>
        <taxon>Actinomadura</taxon>
    </lineage>
</organism>
<reference evidence="3" key="1">
    <citation type="journal article" date="2019" name="Int. J. Syst. Evol. Microbiol.">
        <title>The Global Catalogue of Microorganisms (GCM) 10K type strain sequencing project: providing services to taxonomists for standard genome sequencing and annotation.</title>
        <authorList>
            <consortium name="The Broad Institute Genomics Platform"/>
            <consortium name="The Broad Institute Genome Sequencing Center for Infectious Disease"/>
            <person name="Wu L."/>
            <person name="Ma J."/>
        </authorList>
    </citation>
    <scope>NUCLEOTIDE SEQUENCE [LARGE SCALE GENOMIC DNA]</scope>
    <source>
        <strain evidence="3">JCM 16702</strain>
    </source>
</reference>
<dbReference type="Pfam" id="PF00583">
    <property type="entry name" value="Acetyltransf_1"/>
    <property type="match status" value="1"/>
</dbReference>
<dbReference type="PROSITE" id="PS51186">
    <property type="entry name" value="GNAT"/>
    <property type="match status" value="1"/>
</dbReference>
<sequence length="179" mass="19285">MGEIEIRTAHTAELDGATLASVRALLADVFDGDLSDADWDHALGGVHALAWDGAELVGHASVVQRRMLHDGRALRTGYVEAVGVRGDRQRKGHGAALMGAIERVLRGAYELGALSASDEAIEFYTALGWKRWQGPSYALTPQGVVRTEEEDDGIFVLPVNTTVDVSGALTCDWRDGDVW</sequence>
<accession>A0ABP7VWT9</accession>
<evidence type="ECO:0000313" key="2">
    <source>
        <dbReference type="EMBL" id="GAA4076280.1"/>
    </source>
</evidence>
<keyword evidence="3" id="KW-1185">Reference proteome</keyword>
<dbReference type="Proteomes" id="UP001500683">
    <property type="component" value="Unassembled WGS sequence"/>
</dbReference>
<comment type="caution">
    <text evidence="2">The sequence shown here is derived from an EMBL/GenBank/DDBJ whole genome shotgun (WGS) entry which is preliminary data.</text>
</comment>
<dbReference type="CDD" id="cd04301">
    <property type="entry name" value="NAT_SF"/>
    <property type="match status" value="1"/>
</dbReference>
<dbReference type="InterPro" id="IPR016181">
    <property type="entry name" value="Acyl_CoA_acyltransferase"/>
</dbReference>
<feature type="domain" description="N-acetyltransferase" evidence="1">
    <location>
        <begin position="4"/>
        <end position="151"/>
    </location>
</feature>
<evidence type="ECO:0000313" key="3">
    <source>
        <dbReference type="Proteomes" id="UP001500683"/>
    </source>
</evidence>
<dbReference type="SUPFAM" id="SSF55729">
    <property type="entry name" value="Acyl-CoA N-acyltransferases (Nat)"/>
    <property type="match status" value="1"/>
</dbReference>
<dbReference type="EMBL" id="BAAAZG010000022">
    <property type="protein sequence ID" value="GAA4076280.1"/>
    <property type="molecule type" value="Genomic_DNA"/>
</dbReference>
<name>A0ABP7VWT9_9ACTN</name>